<reference evidence="2 3" key="1">
    <citation type="journal article" date="2013" name="Genome Announc.">
        <title>Draft Genome Sequence of the Cellulolytic, Mesophilic, Anaerobic Bacterium Clostridium termitidis Strain CT1112 (DSM 5398).</title>
        <authorList>
            <person name="Lal S."/>
            <person name="Ramachandran U."/>
            <person name="Zhang X."/>
            <person name="Munir R."/>
            <person name="Sparling R."/>
            <person name="Levin D.B."/>
        </authorList>
    </citation>
    <scope>NUCLEOTIDE SEQUENCE [LARGE SCALE GENOMIC DNA]</scope>
    <source>
        <strain evidence="2 3">CT1112</strain>
    </source>
</reference>
<dbReference type="Gene3D" id="3.40.30.10">
    <property type="entry name" value="Glutaredoxin"/>
    <property type="match status" value="1"/>
</dbReference>
<dbReference type="PIRSF" id="PIRSF006402">
    <property type="entry name" value="UCP006402_thioredoxin"/>
    <property type="match status" value="1"/>
</dbReference>
<keyword evidence="3" id="KW-1185">Reference proteome</keyword>
<dbReference type="Gene3D" id="1.50.10.10">
    <property type="match status" value="2"/>
</dbReference>
<dbReference type="InterPro" id="IPR012341">
    <property type="entry name" value="6hp_glycosidase-like_sf"/>
</dbReference>
<dbReference type="EMBL" id="AORV01000025">
    <property type="protein sequence ID" value="EMS72861.1"/>
    <property type="molecule type" value="Genomic_DNA"/>
</dbReference>
<evidence type="ECO:0000313" key="2">
    <source>
        <dbReference type="EMBL" id="EMS72861.1"/>
    </source>
</evidence>
<feature type="domain" description="Spermatogenesis-associated protein 20-like TRX" evidence="1">
    <location>
        <begin position="8"/>
        <end position="166"/>
    </location>
</feature>
<dbReference type="PATRIC" id="fig|1195236.3.peg.1447"/>
<dbReference type="InterPro" id="IPR004879">
    <property type="entry name" value="Ssp411-like_TRX"/>
</dbReference>
<dbReference type="Pfam" id="PF03190">
    <property type="entry name" value="Thioredox_DsbH"/>
    <property type="match status" value="1"/>
</dbReference>
<dbReference type="GO" id="GO:0005975">
    <property type="term" value="P:carbohydrate metabolic process"/>
    <property type="evidence" value="ECO:0007669"/>
    <property type="project" value="InterPro"/>
</dbReference>
<dbReference type="STRING" id="1195236.CTER_1145"/>
<protein>
    <submittedName>
        <fullName evidence="2">Thioredoxin domain-containing protein</fullName>
    </submittedName>
</protein>
<organism evidence="2 3">
    <name type="scientific">Ruminiclostridium cellobioparum subsp. termitidis CT1112</name>
    <dbReference type="NCBI Taxonomy" id="1195236"/>
    <lineage>
        <taxon>Bacteria</taxon>
        <taxon>Bacillati</taxon>
        <taxon>Bacillota</taxon>
        <taxon>Clostridia</taxon>
        <taxon>Eubacteriales</taxon>
        <taxon>Oscillospiraceae</taxon>
        <taxon>Ruminiclostridium</taxon>
    </lineage>
</organism>
<dbReference type="eggNOG" id="COG1331">
    <property type="taxonomic scope" value="Bacteria"/>
</dbReference>
<gene>
    <name evidence="2" type="ORF">CTER_1145</name>
</gene>
<dbReference type="InterPro" id="IPR008928">
    <property type="entry name" value="6-hairpin_glycosidase_sf"/>
</dbReference>
<dbReference type="InterPro" id="IPR024705">
    <property type="entry name" value="Ssp411"/>
</dbReference>
<dbReference type="CDD" id="cd02955">
    <property type="entry name" value="SSP411"/>
    <property type="match status" value="1"/>
</dbReference>
<dbReference type="Proteomes" id="UP000014155">
    <property type="component" value="Unassembled WGS sequence"/>
</dbReference>
<evidence type="ECO:0000259" key="1">
    <source>
        <dbReference type="Pfam" id="PF03190"/>
    </source>
</evidence>
<comment type="caution">
    <text evidence="2">The sequence shown here is derived from an EMBL/GenBank/DDBJ whole genome shotgun (WGS) entry which is preliminary data.</text>
</comment>
<dbReference type="RefSeq" id="WP_004624595.1">
    <property type="nucleotide sequence ID" value="NZ_AORV01000025.1"/>
</dbReference>
<dbReference type="SUPFAM" id="SSF52833">
    <property type="entry name" value="Thioredoxin-like"/>
    <property type="match status" value="1"/>
</dbReference>
<dbReference type="PANTHER" id="PTHR42899">
    <property type="entry name" value="SPERMATOGENESIS-ASSOCIATED PROTEIN 20"/>
    <property type="match status" value="1"/>
</dbReference>
<evidence type="ECO:0000313" key="3">
    <source>
        <dbReference type="Proteomes" id="UP000014155"/>
    </source>
</evidence>
<dbReference type="InterPro" id="IPR036249">
    <property type="entry name" value="Thioredoxin-like_sf"/>
</dbReference>
<sequence length="675" mass="76524">MTNKNVVPNRLINEKSPYLLQHAHNPVDWYPWGPEAFGRAVSEDKPIFLSIGYSTCHWCHVMEHESFEDEEVAHILNKHFICIKVDREERPDIDSIYMSVCQSLTGHGGWPLTVFLTPDRHPFFAGTYYPKGDSSGMMGLLSLLRAVQQAWQDKRETLLDSAREILAYQKTEKDSAGGELTEAVMHDAFSHLKYSFDSMYGGFGRSPKFPTPHNLLFLLRYWYNNKEPYALEIVEKTLHSMKNGGIYDHIGYGFSRYSTDKKWLVPHFEKMLYDNALLALAYGETYSATGKTQYSETAVQILDYILRDMTSPEGGFYSAEDADSEGVEGKFYVWSAEEVTEVLGALAAKEYCKLYDISPRGNFEGMNIPNLIETEQLPEDKRAFVEDCRQKLFAHREKRIHPYKDDKILTSWNGLMMAAMAYCGRILNQEKYISAARKCADFILGKLVRYDGRLLARYRDREAAFNAYLEDYAFLVWGLLELYEATHDVQYLRQALKLNGNMLELFSDTTGAGLFLYGHDSEELITRPKESYDGAIPSGNSAAAMNLLRLARLTGRHELEDRAKEILNFFGNDIEASPTGHCYMLCAYLYSISGNASEVVIVGNKSGEMVKTYDSHYNPFSVSISNITPELVSLIPYVSEYGEQDGKTAAYVCRNFACSAPVTDIAALSELMSSP</sequence>
<proteinExistence type="predicted"/>
<accession>S0FR81</accession>
<dbReference type="SUPFAM" id="SSF48208">
    <property type="entry name" value="Six-hairpin glycosidases"/>
    <property type="match status" value="1"/>
</dbReference>
<dbReference type="AlphaFoldDB" id="S0FR81"/>
<name>S0FR81_RUMCE</name>
<dbReference type="PANTHER" id="PTHR42899:SF1">
    <property type="entry name" value="SPERMATOGENESIS-ASSOCIATED PROTEIN 20"/>
    <property type="match status" value="1"/>
</dbReference>